<feature type="signal peptide" evidence="2">
    <location>
        <begin position="1"/>
        <end position="23"/>
    </location>
</feature>
<accession>A0AAD7IAU5</accession>
<evidence type="ECO:0000313" key="4">
    <source>
        <dbReference type="Proteomes" id="UP001215598"/>
    </source>
</evidence>
<dbReference type="AlphaFoldDB" id="A0AAD7IAU5"/>
<dbReference type="EMBL" id="JARKIB010000109">
    <property type="protein sequence ID" value="KAJ7738970.1"/>
    <property type="molecule type" value="Genomic_DNA"/>
</dbReference>
<evidence type="ECO:0000313" key="3">
    <source>
        <dbReference type="EMBL" id="KAJ7738970.1"/>
    </source>
</evidence>
<comment type="caution">
    <text evidence="3">The sequence shown here is derived from an EMBL/GenBank/DDBJ whole genome shotgun (WGS) entry which is preliminary data.</text>
</comment>
<protein>
    <recommendedName>
        <fullName evidence="5">Secreted protein</fullName>
    </recommendedName>
</protein>
<evidence type="ECO:0000256" key="1">
    <source>
        <dbReference type="SAM" id="MobiDB-lite"/>
    </source>
</evidence>
<sequence length="219" mass="23967">MAVFVSLAIASLIENSTLVPAIAGGGVNLGSLTLNGDHVAWFSGHPKATTLSSDRVTDCNSTPSTPLQAQNQLQHQANIKRINAVAAARRITRQKLTPDSDQLGITRAFSFRLILHAVVVRAGKEDDSTARGRRGGGIRCAHSFSLRPFRCHTRELEKKRIFRASDRPPSHQLTVMQLMPLLFLNLPTVIRLSSPSANNANFKGHRPRQIQKKVPVENG</sequence>
<evidence type="ECO:0008006" key="5">
    <source>
        <dbReference type="Google" id="ProtNLM"/>
    </source>
</evidence>
<feature type="chain" id="PRO_5041970817" description="Secreted protein" evidence="2">
    <location>
        <begin position="24"/>
        <end position="219"/>
    </location>
</feature>
<keyword evidence="2" id="KW-0732">Signal</keyword>
<name>A0AAD7IAU5_9AGAR</name>
<dbReference type="Proteomes" id="UP001215598">
    <property type="component" value="Unassembled WGS sequence"/>
</dbReference>
<organism evidence="3 4">
    <name type="scientific">Mycena metata</name>
    <dbReference type="NCBI Taxonomy" id="1033252"/>
    <lineage>
        <taxon>Eukaryota</taxon>
        <taxon>Fungi</taxon>
        <taxon>Dikarya</taxon>
        <taxon>Basidiomycota</taxon>
        <taxon>Agaricomycotina</taxon>
        <taxon>Agaricomycetes</taxon>
        <taxon>Agaricomycetidae</taxon>
        <taxon>Agaricales</taxon>
        <taxon>Marasmiineae</taxon>
        <taxon>Mycenaceae</taxon>
        <taxon>Mycena</taxon>
    </lineage>
</organism>
<keyword evidence="4" id="KW-1185">Reference proteome</keyword>
<proteinExistence type="predicted"/>
<feature type="region of interest" description="Disordered" evidence="1">
    <location>
        <begin position="196"/>
        <end position="219"/>
    </location>
</feature>
<evidence type="ECO:0000256" key="2">
    <source>
        <dbReference type="SAM" id="SignalP"/>
    </source>
</evidence>
<reference evidence="3" key="1">
    <citation type="submission" date="2023-03" db="EMBL/GenBank/DDBJ databases">
        <title>Massive genome expansion in bonnet fungi (Mycena s.s.) driven by repeated elements and novel gene families across ecological guilds.</title>
        <authorList>
            <consortium name="Lawrence Berkeley National Laboratory"/>
            <person name="Harder C.B."/>
            <person name="Miyauchi S."/>
            <person name="Viragh M."/>
            <person name="Kuo A."/>
            <person name="Thoen E."/>
            <person name="Andreopoulos B."/>
            <person name="Lu D."/>
            <person name="Skrede I."/>
            <person name="Drula E."/>
            <person name="Henrissat B."/>
            <person name="Morin E."/>
            <person name="Kohler A."/>
            <person name="Barry K."/>
            <person name="LaButti K."/>
            <person name="Morin E."/>
            <person name="Salamov A."/>
            <person name="Lipzen A."/>
            <person name="Mereny Z."/>
            <person name="Hegedus B."/>
            <person name="Baldrian P."/>
            <person name="Stursova M."/>
            <person name="Weitz H."/>
            <person name="Taylor A."/>
            <person name="Grigoriev I.V."/>
            <person name="Nagy L.G."/>
            <person name="Martin F."/>
            <person name="Kauserud H."/>
        </authorList>
    </citation>
    <scope>NUCLEOTIDE SEQUENCE</scope>
    <source>
        <strain evidence="3">CBHHK182m</strain>
    </source>
</reference>
<gene>
    <name evidence="3" type="ORF">B0H16DRAFT_1729647</name>
</gene>